<dbReference type="WBParaSite" id="TMUE_3000011530.1">
    <property type="protein sequence ID" value="TMUE_3000011530.1"/>
    <property type="gene ID" value="WBGene00291144"/>
</dbReference>
<keyword evidence="2" id="KW-0732">Signal</keyword>
<dbReference type="Pfam" id="PF00008">
    <property type="entry name" value="EGF"/>
    <property type="match status" value="1"/>
</dbReference>
<evidence type="ECO:0000313" key="9">
    <source>
        <dbReference type="Proteomes" id="UP000046395"/>
    </source>
</evidence>
<protein>
    <submittedName>
        <fullName evidence="10">EGF-like domain-containing protein</fullName>
    </submittedName>
</protein>
<evidence type="ECO:0000256" key="6">
    <source>
        <dbReference type="SAM" id="MobiDB-lite"/>
    </source>
</evidence>
<dbReference type="InterPro" id="IPR000742">
    <property type="entry name" value="EGF"/>
</dbReference>
<evidence type="ECO:0000256" key="5">
    <source>
        <dbReference type="PROSITE-ProRule" id="PRU00076"/>
    </source>
</evidence>
<dbReference type="FunFam" id="2.10.25.10:FF:000760">
    <property type="entry name" value="Delta-like 1"/>
    <property type="match status" value="1"/>
</dbReference>
<dbReference type="SUPFAM" id="SSF57196">
    <property type="entry name" value="EGF/Laminin"/>
    <property type="match status" value="1"/>
</dbReference>
<sequence>MSSRYRAANDFIINCTHNGSNCCYEVKTTNADFYAGQTDNASLPERFTCSPNGKTDRNEEGKKICKCAARHTGLFCEIYVDGCLPDPCHNGATCLEHETGYDCVCQAGFAGRNCEKLVKIPAHPIEKAHKLVTVYLVPVYVGSVVFIVLLIGLLTKKAFNGVRKKNNDAWLRFGKKAKETDGNMMTAEKDLQPLDTINQTPKGRRLMNPFDSRSESPSEPTDVLSADGTNSITISKENENQKRGPNVHAYYTNTRK</sequence>
<keyword evidence="7" id="KW-0472">Membrane</keyword>
<dbReference type="AlphaFoldDB" id="A0A5S6QW98"/>
<name>A0A5S6QW98_TRIMR</name>
<dbReference type="PROSITE" id="PS01186">
    <property type="entry name" value="EGF_2"/>
    <property type="match status" value="1"/>
</dbReference>
<dbReference type="GO" id="GO:0007157">
    <property type="term" value="P:heterophilic cell-cell adhesion via plasma membrane cell adhesion molecules"/>
    <property type="evidence" value="ECO:0007669"/>
    <property type="project" value="TreeGrafter"/>
</dbReference>
<evidence type="ECO:0000313" key="10">
    <source>
        <dbReference type="WBParaSite" id="TMUE_3000011530.1"/>
    </source>
</evidence>
<dbReference type="CDD" id="cd00054">
    <property type="entry name" value="EGF_CA"/>
    <property type="match status" value="1"/>
</dbReference>
<dbReference type="InterPro" id="IPR001881">
    <property type="entry name" value="EGF-like_Ca-bd_dom"/>
</dbReference>
<comment type="caution">
    <text evidence="5">Lacks conserved residue(s) required for the propagation of feature annotation.</text>
</comment>
<feature type="transmembrane region" description="Helical" evidence="7">
    <location>
        <begin position="135"/>
        <end position="155"/>
    </location>
</feature>
<dbReference type="PANTHER" id="PTHR24049:SF22">
    <property type="entry name" value="DROSOPHILA CRUMBS HOMOLOG"/>
    <property type="match status" value="1"/>
</dbReference>
<proteinExistence type="predicted"/>
<dbReference type="GO" id="GO:0005886">
    <property type="term" value="C:plasma membrane"/>
    <property type="evidence" value="ECO:0007669"/>
    <property type="project" value="TreeGrafter"/>
</dbReference>
<feature type="region of interest" description="Disordered" evidence="6">
    <location>
        <begin position="193"/>
        <end position="256"/>
    </location>
</feature>
<evidence type="ECO:0000256" key="1">
    <source>
        <dbReference type="ARBA" id="ARBA00022536"/>
    </source>
</evidence>
<evidence type="ECO:0000256" key="2">
    <source>
        <dbReference type="ARBA" id="ARBA00022729"/>
    </source>
</evidence>
<dbReference type="Proteomes" id="UP000046395">
    <property type="component" value="Unassembled WGS sequence"/>
</dbReference>
<dbReference type="PANTHER" id="PTHR24049">
    <property type="entry name" value="CRUMBS FAMILY MEMBER"/>
    <property type="match status" value="1"/>
</dbReference>
<feature type="disulfide bond" evidence="5">
    <location>
        <begin position="105"/>
        <end position="114"/>
    </location>
</feature>
<evidence type="ECO:0000256" key="3">
    <source>
        <dbReference type="ARBA" id="ARBA00022737"/>
    </source>
</evidence>
<keyword evidence="9" id="KW-1185">Reference proteome</keyword>
<evidence type="ECO:0000256" key="4">
    <source>
        <dbReference type="ARBA" id="ARBA00023157"/>
    </source>
</evidence>
<keyword evidence="4 5" id="KW-1015">Disulfide bond</keyword>
<dbReference type="SMART" id="SM00181">
    <property type="entry name" value="EGF"/>
    <property type="match status" value="1"/>
</dbReference>
<dbReference type="PROSITE" id="PS50026">
    <property type="entry name" value="EGF_3"/>
    <property type="match status" value="1"/>
</dbReference>
<dbReference type="GO" id="GO:0045197">
    <property type="term" value="P:establishment or maintenance of epithelial cell apical/basal polarity"/>
    <property type="evidence" value="ECO:0007669"/>
    <property type="project" value="TreeGrafter"/>
</dbReference>
<evidence type="ECO:0000259" key="8">
    <source>
        <dbReference type="PROSITE" id="PS50026"/>
    </source>
</evidence>
<keyword evidence="7" id="KW-0812">Transmembrane</keyword>
<dbReference type="GO" id="GO:0005509">
    <property type="term" value="F:calcium ion binding"/>
    <property type="evidence" value="ECO:0007669"/>
    <property type="project" value="InterPro"/>
</dbReference>
<dbReference type="InterPro" id="IPR051022">
    <property type="entry name" value="Notch_Cell-Fate_Det"/>
</dbReference>
<dbReference type="Gene3D" id="2.10.25.10">
    <property type="entry name" value="Laminin"/>
    <property type="match status" value="1"/>
</dbReference>
<keyword evidence="1 5" id="KW-0245">EGF-like domain</keyword>
<organism evidence="9 10">
    <name type="scientific">Trichuris muris</name>
    <name type="common">Mouse whipworm</name>
    <dbReference type="NCBI Taxonomy" id="70415"/>
    <lineage>
        <taxon>Eukaryota</taxon>
        <taxon>Metazoa</taxon>
        <taxon>Ecdysozoa</taxon>
        <taxon>Nematoda</taxon>
        <taxon>Enoplea</taxon>
        <taxon>Dorylaimia</taxon>
        <taxon>Trichinellida</taxon>
        <taxon>Trichuridae</taxon>
        <taxon>Trichuris</taxon>
    </lineage>
</organism>
<dbReference type="STRING" id="70415.A0A5S6QW98"/>
<feature type="domain" description="EGF-like" evidence="8">
    <location>
        <begin position="79"/>
        <end position="115"/>
    </location>
</feature>
<dbReference type="PROSITE" id="PS00022">
    <property type="entry name" value="EGF_1"/>
    <property type="match status" value="1"/>
</dbReference>
<evidence type="ECO:0000256" key="7">
    <source>
        <dbReference type="SAM" id="Phobius"/>
    </source>
</evidence>
<accession>A0A5S6QW98</accession>
<dbReference type="SMART" id="SM00179">
    <property type="entry name" value="EGF_CA"/>
    <property type="match status" value="1"/>
</dbReference>
<keyword evidence="7" id="KW-1133">Transmembrane helix</keyword>
<reference evidence="10" key="1">
    <citation type="submission" date="2019-12" db="UniProtKB">
        <authorList>
            <consortium name="WormBaseParasite"/>
        </authorList>
    </citation>
    <scope>IDENTIFICATION</scope>
</reference>
<keyword evidence="3" id="KW-0677">Repeat</keyword>
<dbReference type="GO" id="GO:0032991">
    <property type="term" value="C:protein-containing complex"/>
    <property type="evidence" value="ECO:0007669"/>
    <property type="project" value="TreeGrafter"/>
</dbReference>